<dbReference type="Proteomes" id="UP000559653">
    <property type="component" value="Unassembled WGS sequence"/>
</dbReference>
<reference evidence="1 2" key="1">
    <citation type="journal article" date="2020" name="Appl. Environ. Microbiol.">
        <title>Genomic Characteristics of a Novel Species of Ammonia-Oxidizing Archaea from the Jiulong River Estuary.</title>
        <authorList>
            <person name="Zou D."/>
            <person name="Wan R."/>
            <person name="Han L."/>
            <person name="Xu M.N."/>
            <person name="Liu Y."/>
            <person name="Liu H."/>
            <person name="Kao S.J."/>
            <person name="Li M."/>
        </authorList>
    </citation>
    <scope>NUCLEOTIDE SEQUENCE [LARGE SCALE GENOMIC DNA]</scope>
    <source>
        <strain evidence="1">W1bin1</strain>
    </source>
</reference>
<organism evidence="1 2">
    <name type="scientific">Candidatus Nitrosomaritimum aestuariumsis</name>
    <dbReference type="NCBI Taxonomy" id="3342354"/>
    <lineage>
        <taxon>Archaea</taxon>
        <taxon>Nitrososphaerota</taxon>
        <taxon>Nitrososphaeria</taxon>
        <taxon>Nitrosopumilales</taxon>
        <taxon>Nitrosopumilaceae</taxon>
        <taxon>Candidatus Nitrosomaritimum</taxon>
    </lineage>
</organism>
<name>A0AC60VXT3_9ARCH</name>
<sequence>MSWRKIPMKFPGTCIVCNEKIEVNEIGLWAKGLGVKHEKCSEVKELKCAVCNGPAGCQNCEFQDNCDIEKVSQLCICKKCSGEKNPFESYQKSIKKKLPLLNLKT</sequence>
<dbReference type="EMBL" id="JACEMZ010000017">
    <property type="protein sequence ID" value="MBA4452304.1"/>
    <property type="molecule type" value="Genomic_DNA"/>
</dbReference>
<comment type="caution">
    <text evidence="1">The sequence shown here is derived from an EMBL/GenBank/DDBJ whole genome shotgun (WGS) entry which is preliminary data.</text>
</comment>
<gene>
    <name evidence="1" type="ORF">H2B03_03905</name>
</gene>
<evidence type="ECO:0000313" key="2">
    <source>
        <dbReference type="Proteomes" id="UP000559653"/>
    </source>
</evidence>
<protein>
    <submittedName>
        <fullName evidence="1">Uncharacterized protein</fullName>
    </submittedName>
</protein>
<proteinExistence type="predicted"/>
<evidence type="ECO:0000313" key="1">
    <source>
        <dbReference type="EMBL" id="MBA4452304.1"/>
    </source>
</evidence>
<accession>A0AC60VXT3</accession>